<dbReference type="InterPro" id="IPR011008">
    <property type="entry name" value="Dimeric_a/b-barrel"/>
</dbReference>
<gene>
    <name evidence="3" type="ORF">E3T50_02485</name>
</gene>
<feature type="domain" description="ABM" evidence="2">
    <location>
        <begin position="9"/>
        <end position="98"/>
    </location>
</feature>
<sequence>MTTPLESAFVVIAQIRVCEAKRERFLTHILKLAERSLADETGCLQYDVIELDRGTQLFGVYEVYRDAAAYDSHQASLHFDAWKVVAEVVIEENGLDVQTGRRVPQSPAERTRPSHPLD</sequence>
<dbReference type="AlphaFoldDB" id="A0A4R9B1D5"/>
<accession>A0A4R9B1D5</accession>
<dbReference type="Proteomes" id="UP000297983">
    <property type="component" value="Unassembled WGS sequence"/>
</dbReference>
<comment type="caution">
    <text evidence="3">The sequence shown here is derived from an EMBL/GenBank/DDBJ whole genome shotgun (WGS) entry which is preliminary data.</text>
</comment>
<reference evidence="3 4" key="1">
    <citation type="submission" date="2019-03" db="EMBL/GenBank/DDBJ databases">
        <title>Genomics of glacier-inhabiting Cryobacterium strains.</title>
        <authorList>
            <person name="Liu Q."/>
            <person name="Xin Y.-H."/>
        </authorList>
    </citation>
    <scope>NUCLEOTIDE SEQUENCE [LARGE SCALE GENOMIC DNA]</scope>
    <source>
        <strain evidence="3 4">Hz16</strain>
    </source>
</reference>
<dbReference type="GO" id="GO:0004497">
    <property type="term" value="F:monooxygenase activity"/>
    <property type="evidence" value="ECO:0007669"/>
    <property type="project" value="UniProtKB-KW"/>
</dbReference>
<dbReference type="PANTHER" id="PTHR33336">
    <property type="entry name" value="QUINOL MONOOXYGENASE YGIN-RELATED"/>
    <property type="match status" value="1"/>
</dbReference>
<organism evidence="3 4">
    <name type="scientific">Cryobacterium gelidum</name>
    <dbReference type="NCBI Taxonomy" id="1259164"/>
    <lineage>
        <taxon>Bacteria</taxon>
        <taxon>Bacillati</taxon>
        <taxon>Actinomycetota</taxon>
        <taxon>Actinomycetes</taxon>
        <taxon>Micrococcales</taxon>
        <taxon>Microbacteriaceae</taxon>
        <taxon>Cryobacterium</taxon>
    </lineage>
</organism>
<dbReference type="SUPFAM" id="SSF54909">
    <property type="entry name" value="Dimeric alpha+beta barrel"/>
    <property type="match status" value="1"/>
</dbReference>
<dbReference type="Gene3D" id="3.30.70.100">
    <property type="match status" value="1"/>
</dbReference>
<feature type="compositionally biased region" description="Basic and acidic residues" evidence="1">
    <location>
        <begin position="109"/>
        <end position="118"/>
    </location>
</feature>
<evidence type="ECO:0000259" key="2">
    <source>
        <dbReference type="PROSITE" id="PS51725"/>
    </source>
</evidence>
<dbReference type="GO" id="GO:0005829">
    <property type="term" value="C:cytosol"/>
    <property type="evidence" value="ECO:0007669"/>
    <property type="project" value="TreeGrafter"/>
</dbReference>
<proteinExistence type="predicted"/>
<keyword evidence="3" id="KW-0560">Oxidoreductase</keyword>
<evidence type="ECO:0000313" key="3">
    <source>
        <dbReference type="EMBL" id="TFD73800.1"/>
    </source>
</evidence>
<dbReference type="InterPro" id="IPR007138">
    <property type="entry name" value="ABM_dom"/>
</dbReference>
<keyword evidence="3" id="KW-0503">Monooxygenase</keyword>
<dbReference type="RefSeq" id="WP_134550384.1">
    <property type="nucleotide sequence ID" value="NZ_SOHL01000003.1"/>
</dbReference>
<evidence type="ECO:0000313" key="4">
    <source>
        <dbReference type="Proteomes" id="UP000297983"/>
    </source>
</evidence>
<name>A0A4R9B1D5_9MICO</name>
<dbReference type="EMBL" id="SOHL01000003">
    <property type="protein sequence ID" value="TFD73800.1"/>
    <property type="molecule type" value="Genomic_DNA"/>
</dbReference>
<feature type="region of interest" description="Disordered" evidence="1">
    <location>
        <begin position="97"/>
        <end position="118"/>
    </location>
</feature>
<evidence type="ECO:0000256" key="1">
    <source>
        <dbReference type="SAM" id="MobiDB-lite"/>
    </source>
</evidence>
<keyword evidence="4" id="KW-1185">Reference proteome</keyword>
<dbReference type="InterPro" id="IPR050744">
    <property type="entry name" value="AI-2_Isomerase_LsrG"/>
</dbReference>
<dbReference type="PROSITE" id="PS51725">
    <property type="entry name" value="ABM"/>
    <property type="match status" value="1"/>
</dbReference>
<dbReference type="Pfam" id="PF03992">
    <property type="entry name" value="ABM"/>
    <property type="match status" value="1"/>
</dbReference>
<protein>
    <submittedName>
        <fullName evidence="3">Antibiotic biosynthesis monooxygenase</fullName>
    </submittedName>
</protein>
<dbReference type="PANTHER" id="PTHR33336:SF1">
    <property type="entry name" value="(4S)-4-HYDROXY-5-PHOSPHONOOXYPENTANE-2,3-DIONE ISOMERASE"/>
    <property type="match status" value="1"/>
</dbReference>